<reference evidence="1 2" key="1">
    <citation type="submission" date="2024-07" db="EMBL/GenBank/DDBJ databases">
        <title>Section-level genome sequencing and comparative genomics of Aspergillus sections Usti and Cavernicolus.</title>
        <authorList>
            <consortium name="Lawrence Berkeley National Laboratory"/>
            <person name="Nybo J.L."/>
            <person name="Vesth T.C."/>
            <person name="Theobald S."/>
            <person name="Frisvad J.C."/>
            <person name="Larsen T.O."/>
            <person name="Kjaerboelling I."/>
            <person name="Rothschild-Mancinelli K."/>
            <person name="Lyhne E.K."/>
            <person name="Kogle M.E."/>
            <person name="Barry K."/>
            <person name="Clum A."/>
            <person name="Na H."/>
            <person name="Ledsgaard L."/>
            <person name="Lin J."/>
            <person name="Lipzen A."/>
            <person name="Kuo A."/>
            <person name="Riley R."/>
            <person name="Mondo S."/>
            <person name="LaButti K."/>
            <person name="Haridas S."/>
            <person name="Pangalinan J."/>
            <person name="Salamov A.A."/>
            <person name="Simmons B.A."/>
            <person name="Magnuson J.K."/>
            <person name="Chen J."/>
            <person name="Drula E."/>
            <person name="Henrissat B."/>
            <person name="Wiebenga A."/>
            <person name="Lubbers R.J."/>
            <person name="Gomes A.C."/>
            <person name="Makela M.R."/>
            <person name="Stajich J."/>
            <person name="Grigoriev I.V."/>
            <person name="Mortensen U.H."/>
            <person name="De vries R.P."/>
            <person name="Baker S.E."/>
            <person name="Andersen M.R."/>
        </authorList>
    </citation>
    <scope>NUCLEOTIDE SEQUENCE [LARGE SCALE GENOMIC DNA]</scope>
    <source>
        <strain evidence="1 2">CBS 600.67</strain>
    </source>
</reference>
<protein>
    <submittedName>
        <fullName evidence="1">Uncharacterized protein</fullName>
    </submittedName>
</protein>
<evidence type="ECO:0000313" key="2">
    <source>
        <dbReference type="Proteomes" id="UP001610335"/>
    </source>
</evidence>
<name>A0ABR4IH49_9EURO</name>
<evidence type="ECO:0000313" key="1">
    <source>
        <dbReference type="EMBL" id="KAL2827066.1"/>
    </source>
</evidence>
<dbReference type="EMBL" id="JBFXLS010000027">
    <property type="protein sequence ID" value="KAL2827066.1"/>
    <property type="molecule type" value="Genomic_DNA"/>
</dbReference>
<keyword evidence="2" id="KW-1185">Reference proteome</keyword>
<sequence>MILNIRGFKRHLCCKDDNKSTVFFAWECYYLTCRCPRLHVSSRLSAWTVILRVFQLVSLRSVPSNGRVDSRHFWTHHTSCQQIIPKIRLSSVTITLQDGHEQSHLPKNVVRSHGCMTGHPVLCTTFHSLNRPFQVSTVSRRLLTILGNPIIRSFGFFN</sequence>
<proteinExistence type="predicted"/>
<gene>
    <name evidence="1" type="ORF">BDW59DRAFT_144625</name>
</gene>
<organism evidence="1 2">
    <name type="scientific">Aspergillus cavernicola</name>
    <dbReference type="NCBI Taxonomy" id="176166"/>
    <lineage>
        <taxon>Eukaryota</taxon>
        <taxon>Fungi</taxon>
        <taxon>Dikarya</taxon>
        <taxon>Ascomycota</taxon>
        <taxon>Pezizomycotina</taxon>
        <taxon>Eurotiomycetes</taxon>
        <taxon>Eurotiomycetidae</taxon>
        <taxon>Eurotiales</taxon>
        <taxon>Aspergillaceae</taxon>
        <taxon>Aspergillus</taxon>
        <taxon>Aspergillus subgen. Nidulantes</taxon>
    </lineage>
</organism>
<accession>A0ABR4IH49</accession>
<comment type="caution">
    <text evidence="1">The sequence shown here is derived from an EMBL/GenBank/DDBJ whole genome shotgun (WGS) entry which is preliminary data.</text>
</comment>
<dbReference type="Proteomes" id="UP001610335">
    <property type="component" value="Unassembled WGS sequence"/>
</dbReference>